<gene>
    <name evidence="4" type="ORF">V1468_07280</name>
</gene>
<evidence type="ECO:0000256" key="1">
    <source>
        <dbReference type="ARBA" id="ARBA00022729"/>
    </source>
</evidence>
<evidence type="ECO:0000313" key="5">
    <source>
        <dbReference type="Proteomes" id="UP001356704"/>
    </source>
</evidence>
<reference evidence="4 5" key="1">
    <citation type="submission" date="2024-02" db="EMBL/GenBank/DDBJ databases">
        <title>Winogradskyella poriferorum JCM 12885.</title>
        <authorList>
            <person name="Zhang D.-F."/>
            <person name="Fu Z.-Y."/>
        </authorList>
    </citation>
    <scope>NUCLEOTIDE SEQUENCE [LARGE SCALE GENOMIC DNA]</scope>
    <source>
        <strain evidence="4 5">JCM 12885</strain>
    </source>
</reference>
<dbReference type="NCBIfam" id="TIGR04183">
    <property type="entry name" value="Por_Secre_tail"/>
    <property type="match status" value="1"/>
</dbReference>
<proteinExistence type="predicted"/>
<keyword evidence="1 2" id="KW-0732">Signal</keyword>
<dbReference type="EMBL" id="JAZHOU010000002">
    <property type="protein sequence ID" value="MEF3078799.1"/>
    <property type="molecule type" value="Genomic_DNA"/>
</dbReference>
<evidence type="ECO:0000256" key="2">
    <source>
        <dbReference type="SAM" id="SignalP"/>
    </source>
</evidence>
<evidence type="ECO:0000259" key="3">
    <source>
        <dbReference type="Pfam" id="PF18962"/>
    </source>
</evidence>
<feature type="signal peptide" evidence="2">
    <location>
        <begin position="1"/>
        <end position="25"/>
    </location>
</feature>
<name>A0ABU7W4B7_9FLAO</name>
<keyword evidence="5" id="KW-1185">Reference proteome</keyword>
<feature type="domain" description="Secretion system C-terminal sorting" evidence="3">
    <location>
        <begin position="214"/>
        <end position="276"/>
    </location>
</feature>
<organism evidence="4 5">
    <name type="scientific">Winogradskyella poriferorum</name>
    <dbReference type="NCBI Taxonomy" id="307627"/>
    <lineage>
        <taxon>Bacteria</taxon>
        <taxon>Pseudomonadati</taxon>
        <taxon>Bacteroidota</taxon>
        <taxon>Flavobacteriia</taxon>
        <taxon>Flavobacteriales</taxon>
        <taxon>Flavobacteriaceae</taxon>
        <taxon>Winogradskyella</taxon>
    </lineage>
</organism>
<dbReference type="RefSeq" id="WP_331809579.1">
    <property type="nucleotide sequence ID" value="NZ_JAZHOU010000002.1"/>
</dbReference>
<comment type="caution">
    <text evidence="4">The sequence shown here is derived from an EMBL/GenBank/DDBJ whole genome shotgun (WGS) entry which is preliminary data.</text>
</comment>
<dbReference type="Pfam" id="PF18962">
    <property type="entry name" value="Por_Secre_tail"/>
    <property type="match status" value="1"/>
</dbReference>
<dbReference type="Proteomes" id="UP001356704">
    <property type="component" value="Unassembled WGS sequence"/>
</dbReference>
<protein>
    <submittedName>
        <fullName evidence="4">T9SS type A sorting domain-containing protein</fullName>
    </submittedName>
</protein>
<accession>A0ABU7W4B7</accession>
<evidence type="ECO:0000313" key="4">
    <source>
        <dbReference type="EMBL" id="MEF3078799.1"/>
    </source>
</evidence>
<sequence length="278" mass="31363">MNTTISFIKIVGALICLLYLPTSFAQNISNIDENIASTKETIEVTTQSTTDNRPKIRLQFTSVGIINRQILLTVDDNCTEGYDWGYDGYLNDVQVDDMSWLIEDQLFVIQGIGEIDTEETTLPLNIQKSDVGDVVISIQSLENIPDDLNIVLHDTELNTHYDLRSTNYEATLQPGNYEDRFVIGFQTPSVLSIDENKEEQLDFYYEINNKKLVVTNPINLDVSNIEVYNTSGQSVYNIADILNTSRSEYSIENLTSGLYIIRLSADDGFVVTKKVTVK</sequence>
<dbReference type="InterPro" id="IPR026444">
    <property type="entry name" value="Secre_tail"/>
</dbReference>
<feature type="chain" id="PRO_5045845050" evidence="2">
    <location>
        <begin position="26"/>
        <end position="278"/>
    </location>
</feature>